<organism evidence="1 2">
    <name type="scientific">Streptomyces axinellae</name>
    <dbReference type="NCBI Taxonomy" id="552788"/>
    <lineage>
        <taxon>Bacteria</taxon>
        <taxon>Bacillati</taxon>
        <taxon>Actinomycetota</taxon>
        <taxon>Actinomycetes</taxon>
        <taxon>Kitasatosporales</taxon>
        <taxon>Streptomycetaceae</taxon>
        <taxon>Streptomyces</taxon>
    </lineage>
</organism>
<keyword evidence="2" id="KW-1185">Reference proteome</keyword>
<evidence type="ECO:0000313" key="1">
    <source>
        <dbReference type="EMBL" id="GAA2638238.1"/>
    </source>
</evidence>
<gene>
    <name evidence="1" type="ORF">GCM10009863_63800</name>
</gene>
<dbReference type="RefSeq" id="WP_344570561.1">
    <property type="nucleotide sequence ID" value="NZ_BAAARJ010000032.1"/>
</dbReference>
<dbReference type="EMBL" id="BAAARJ010000032">
    <property type="protein sequence ID" value="GAA2638238.1"/>
    <property type="molecule type" value="Genomic_DNA"/>
</dbReference>
<proteinExistence type="predicted"/>
<comment type="caution">
    <text evidence="1">The sequence shown here is derived from an EMBL/GenBank/DDBJ whole genome shotgun (WGS) entry which is preliminary data.</text>
</comment>
<protein>
    <recommendedName>
        <fullName evidence="3">Transposase</fullName>
    </recommendedName>
</protein>
<reference evidence="2" key="1">
    <citation type="journal article" date="2019" name="Int. J. Syst. Evol. Microbiol.">
        <title>The Global Catalogue of Microorganisms (GCM) 10K type strain sequencing project: providing services to taxonomists for standard genome sequencing and annotation.</title>
        <authorList>
            <consortium name="The Broad Institute Genomics Platform"/>
            <consortium name="The Broad Institute Genome Sequencing Center for Infectious Disease"/>
            <person name="Wu L."/>
            <person name="Ma J."/>
        </authorList>
    </citation>
    <scope>NUCLEOTIDE SEQUENCE [LARGE SCALE GENOMIC DNA]</scope>
    <source>
        <strain evidence="2">JCM 16373</strain>
    </source>
</reference>
<evidence type="ECO:0000313" key="2">
    <source>
        <dbReference type="Proteomes" id="UP001501447"/>
    </source>
</evidence>
<dbReference type="Proteomes" id="UP001501447">
    <property type="component" value="Unassembled WGS sequence"/>
</dbReference>
<sequence length="63" mass="7248">MHALTLIRMRLDPATKTCIARRVDEGESRGDAQRCLQRNICRQIFWILERGNQPNADELPQAA</sequence>
<accession>A0ABP6D860</accession>
<name>A0ABP6D860_9ACTN</name>
<evidence type="ECO:0008006" key="3">
    <source>
        <dbReference type="Google" id="ProtNLM"/>
    </source>
</evidence>